<keyword evidence="1" id="KW-0808">Transferase</keyword>
<dbReference type="GeneID" id="33355577"/>
<accession>A0A1Z1M911</accession>
<dbReference type="RefSeq" id="YP_009393820.1">
    <property type="nucleotide sequence ID" value="NC_035269.1"/>
</dbReference>
<geneLocation type="chloroplast" evidence="1"/>
<sequence>MQLNIYLISHPIIKILSNSTIQNEININNKNEKKYLSLFIIYEIMRKHLYIKNIYIKQIFNLKTIYTLDSQQQNYIITNLSNTYFVLEEINNIIPNLHIININYLDLNNYTVEQLTKIVKNKKYRKRIIVFEFFLTNITIIEVIKVLIDNIKIKIEQLDIACLTCNNKVLKQISQKYPKVNIYTTKIII</sequence>
<reference evidence="1" key="1">
    <citation type="journal article" date="2017" name="J. Phycol.">
        <title>Analysis of chloroplast genomes and a supermatrix inform reclassification of the Rhodomelaceae (Rhodophyta).</title>
        <authorList>
            <person name="Diaz-Tapia P."/>
            <person name="Maggs C.A."/>
            <person name="West J.A."/>
            <person name="Verbruggen H."/>
        </authorList>
    </citation>
    <scope>NUCLEOTIDE SEQUENCE</scope>
    <source>
        <strain evidence="1">JW4523</strain>
    </source>
</reference>
<name>A0A1Z1M911_9FLOR</name>
<dbReference type="Gene3D" id="3.40.50.2020">
    <property type="match status" value="1"/>
</dbReference>
<keyword evidence="1" id="KW-0934">Plastid</keyword>
<evidence type="ECO:0000313" key="1">
    <source>
        <dbReference type="EMBL" id="ARW62382.1"/>
    </source>
</evidence>
<protein>
    <submittedName>
        <fullName evidence="1">Uracil phosphoribosyltransferase</fullName>
    </submittedName>
</protein>
<proteinExistence type="predicted"/>
<dbReference type="InterPro" id="IPR029057">
    <property type="entry name" value="PRTase-like"/>
</dbReference>
<keyword evidence="1" id="KW-0150">Chloroplast</keyword>
<dbReference type="EMBL" id="MF101422">
    <property type="protein sequence ID" value="ARW62382.1"/>
    <property type="molecule type" value="Genomic_DNA"/>
</dbReference>
<keyword evidence="1" id="KW-0328">Glycosyltransferase</keyword>
<organism evidence="1">
    <name type="scientific">Caloglossa beccarii</name>
    <dbReference type="NCBI Taxonomy" id="131038"/>
    <lineage>
        <taxon>Eukaryota</taxon>
        <taxon>Rhodophyta</taxon>
        <taxon>Florideophyceae</taxon>
        <taxon>Rhodymeniophycidae</taxon>
        <taxon>Ceramiales</taxon>
        <taxon>Delesseriaceae</taxon>
        <taxon>Caloglossa</taxon>
    </lineage>
</organism>
<dbReference type="AlphaFoldDB" id="A0A1Z1M911"/>
<dbReference type="GO" id="GO:0016757">
    <property type="term" value="F:glycosyltransferase activity"/>
    <property type="evidence" value="ECO:0007669"/>
    <property type="project" value="UniProtKB-KW"/>
</dbReference>
<gene>
    <name evidence="1" type="primary">upp</name>
</gene>